<dbReference type="RefSeq" id="WP_157775486.1">
    <property type="nucleotide sequence ID" value="NZ_CP022163.1"/>
</dbReference>
<keyword evidence="2" id="KW-1185">Reference proteome</keyword>
<reference evidence="1 2" key="1">
    <citation type="submission" date="2017-06" db="EMBL/GenBank/DDBJ databases">
        <authorList>
            <person name="Kim H.J."/>
            <person name="Triplett B.A."/>
        </authorList>
    </citation>
    <scope>NUCLEOTIDE SEQUENCE [LARGE SCALE GENOMIC DNA]</scope>
    <source>
        <strain evidence="1 2">DSM 14713</strain>
    </source>
</reference>
<proteinExistence type="predicted"/>
<evidence type="ECO:0000313" key="2">
    <source>
        <dbReference type="Proteomes" id="UP000217289"/>
    </source>
</evidence>
<evidence type="ECO:0000313" key="1">
    <source>
        <dbReference type="EMBL" id="ATB31681.1"/>
    </source>
</evidence>
<dbReference type="EMBL" id="CP022163">
    <property type="protein sequence ID" value="ATB31681.1"/>
    <property type="molecule type" value="Genomic_DNA"/>
</dbReference>
<accession>A0A250IKG3</accession>
<dbReference type="KEGG" id="mbd:MEBOL_005144"/>
<dbReference type="Proteomes" id="UP000217289">
    <property type="component" value="Chromosome"/>
</dbReference>
<gene>
    <name evidence="1" type="ORF">MEBOL_005144</name>
</gene>
<name>A0A250IKG3_9BACT</name>
<dbReference type="AlphaFoldDB" id="A0A250IKG3"/>
<dbReference type="PROSITE" id="PS51257">
    <property type="entry name" value="PROKAR_LIPOPROTEIN"/>
    <property type="match status" value="1"/>
</dbReference>
<organism evidence="1 2">
    <name type="scientific">Melittangium boletus DSM 14713</name>
    <dbReference type="NCBI Taxonomy" id="1294270"/>
    <lineage>
        <taxon>Bacteria</taxon>
        <taxon>Pseudomonadati</taxon>
        <taxon>Myxococcota</taxon>
        <taxon>Myxococcia</taxon>
        <taxon>Myxococcales</taxon>
        <taxon>Cystobacterineae</taxon>
        <taxon>Archangiaceae</taxon>
        <taxon>Melittangium</taxon>
    </lineage>
</organism>
<protein>
    <recommendedName>
        <fullName evidence="3">Lipoprotein</fullName>
    </recommendedName>
</protein>
<sequence length="96" mass="10161">MGARQSSLAGALALVVWMLMTACTTSARVGAAYLHHPPPLQASSEALESEVDDGDTGDDDVVFTNLPKDFAPVRVGDSELMAALTSFWLNVPLRVS</sequence>
<evidence type="ECO:0008006" key="3">
    <source>
        <dbReference type="Google" id="ProtNLM"/>
    </source>
</evidence>